<dbReference type="Proteomes" id="UP001164250">
    <property type="component" value="Chromosome 5"/>
</dbReference>
<evidence type="ECO:0000313" key="1">
    <source>
        <dbReference type="EMBL" id="KAJ0096842.1"/>
    </source>
</evidence>
<dbReference type="EMBL" id="CM047901">
    <property type="protein sequence ID" value="KAJ0096842.1"/>
    <property type="molecule type" value="Genomic_DNA"/>
</dbReference>
<name>A0ACC1BDB1_9ROSI</name>
<evidence type="ECO:0000313" key="2">
    <source>
        <dbReference type="Proteomes" id="UP001164250"/>
    </source>
</evidence>
<gene>
    <name evidence="1" type="ORF">Patl1_29038</name>
</gene>
<proteinExistence type="predicted"/>
<reference evidence="2" key="1">
    <citation type="journal article" date="2023" name="G3 (Bethesda)">
        <title>Genome assembly and association tests identify interacting loci associated with vigor, precocity, and sex in interspecific pistachio rootstocks.</title>
        <authorList>
            <person name="Palmer W."/>
            <person name="Jacygrad E."/>
            <person name="Sagayaradj S."/>
            <person name="Cavanaugh K."/>
            <person name="Han R."/>
            <person name="Bertier L."/>
            <person name="Beede B."/>
            <person name="Kafkas S."/>
            <person name="Golino D."/>
            <person name="Preece J."/>
            <person name="Michelmore R."/>
        </authorList>
    </citation>
    <scope>NUCLEOTIDE SEQUENCE [LARGE SCALE GENOMIC DNA]</scope>
</reference>
<sequence>MELQLPEQFHGRPLENVSTSDQPCLHAEIKPEQNFDSNLKEIELKCVDQCHHIQQFNATELVKAPEDAVVQDAALTVRHDGSMVDVEVKFGTMSNRKPGRPPRASPVKPKKRQPPPSQRRKKDEEDVCFICFDGGNLVLCDRRGCPKAYHPSCIKRDEAFFRSRAKWNCGWHICSTCRKASYYVCYTCTYSLCKGCIKDADYLCVRGNKGLCAACMKTIMMMENSAIRNQGMEQVDFDDKTSWEYLFKVYWVCLKEKLNLTLDELTQAKNPWNGPSINASKGKCSVEVDRSSVMAPNCESSGDVTAPSINKGPSSENSSGNAEANNAKRRKTKKLPEFLNEPNSLNMEKSGTDEGTSPHEAPKWATDVLLEFVAFMKNGDTSKITPTEVQGLVLEYVKRYNLCDPDQQCLVVCDARLYDLLGIERVGHLEMLGILETHLLDKENSLACHTAIGVADACASQMEIDTKNDNQLTSENDMRHKTHKRAGKKGSVADPNGYAAIDVHNINLIYLKRSFAENLIDESDKFQEKVVGSIVRIKITGIDPKQDMHRLVRVTGTGKAAEPYVIGDRKTDLMIEVHNLQRSDLLPIDAISNEEFSEDECRCLRESIKCGLMKHFTVGEILERALKLQSQRIYDLLEAQKLQLLHLRDQASEKGRKKEYPLECVEKLELLNSPDNHKRRPLGVEVVHIDPRMDPSYESEDDVGEFVEKKSVNCVSPRDPKSVSGVASGKFLPSNCVGIVQPAIIETEKTWYYEDPNGKNQGPFSIAQLRKWNTSGHFPVTLRVWRTDQKQDDSMLLTDALNGGFYKTIESLKNVGICCDKQALTEGRADKQVLCEGNMGPSSGENCRLPHDHSASKAWDSNSSFVALLNSCEMADQIPPEKSQLVKENRGCEMRPDGGETKPGQSFGKNSRSPPIDSTINGWDNTALVNLVKSFELIDQDQEMDFSDLPSPTPNRSHVQVEDSEMQKPRSTASSPVAGGPPLPEVAGEGSGHSPSPAKPVLDKRESDVVAASIVKQTEVPSDHAATPTSVPSDHSSSSHPASNAASWQPVDVAVAELEEFTAWSEESVSELLAEVDEAMRSFNGVASPTSPLHCGVENDCFSPLRGLSSRVDTGRSASLGSSSDIHTISQSPVNEEPRGVSQGDVLDRQKSSGGPSSTSNEVEVLEEVTKSSDDSVNQCKAASNLPPPLPPVTSWEMATIDTTWRPGTETTNISEGTVQGNADLGFRGLFQGIMNDDWVNGQWGNLGMWGSQPRYGGDRLSSPRDFNVDGMDSSFGSGRPVFNGQAMYDDGNGGGKTMFDDGNGGGSFGLAPKGQQVCKFHETGFCKDGTSCRYFHL</sequence>
<protein>
    <submittedName>
        <fullName evidence="1">Uncharacterized protein</fullName>
    </submittedName>
</protein>
<accession>A0ACC1BDB1</accession>
<keyword evidence="2" id="KW-1185">Reference proteome</keyword>
<comment type="caution">
    <text evidence="1">The sequence shown here is derived from an EMBL/GenBank/DDBJ whole genome shotgun (WGS) entry which is preliminary data.</text>
</comment>
<organism evidence="1 2">
    <name type="scientific">Pistacia atlantica</name>
    <dbReference type="NCBI Taxonomy" id="434234"/>
    <lineage>
        <taxon>Eukaryota</taxon>
        <taxon>Viridiplantae</taxon>
        <taxon>Streptophyta</taxon>
        <taxon>Embryophyta</taxon>
        <taxon>Tracheophyta</taxon>
        <taxon>Spermatophyta</taxon>
        <taxon>Magnoliopsida</taxon>
        <taxon>eudicotyledons</taxon>
        <taxon>Gunneridae</taxon>
        <taxon>Pentapetalae</taxon>
        <taxon>rosids</taxon>
        <taxon>malvids</taxon>
        <taxon>Sapindales</taxon>
        <taxon>Anacardiaceae</taxon>
        <taxon>Pistacia</taxon>
    </lineage>
</organism>